<evidence type="ECO:0000313" key="1">
    <source>
        <dbReference type="EMBL" id="JAD68826.1"/>
    </source>
</evidence>
<dbReference type="EMBL" id="GBRH01229069">
    <property type="protein sequence ID" value="JAD68826.1"/>
    <property type="molecule type" value="Transcribed_RNA"/>
</dbReference>
<protein>
    <submittedName>
        <fullName evidence="1">Uncharacterized protein</fullName>
    </submittedName>
</protein>
<reference evidence="1" key="2">
    <citation type="journal article" date="2015" name="Data Brief">
        <title>Shoot transcriptome of the giant reed, Arundo donax.</title>
        <authorList>
            <person name="Barrero R.A."/>
            <person name="Guerrero F.D."/>
            <person name="Moolhuijzen P."/>
            <person name="Goolsby J.A."/>
            <person name="Tidwell J."/>
            <person name="Bellgard S.E."/>
            <person name="Bellgard M.I."/>
        </authorList>
    </citation>
    <scope>NUCLEOTIDE SEQUENCE</scope>
    <source>
        <tissue evidence="1">Shoot tissue taken approximately 20 cm above the soil surface</tissue>
    </source>
</reference>
<sequence>MLQPLVLPTFYGRI</sequence>
<reference evidence="1" key="1">
    <citation type="submission" date="2014-09" db="EMBL/GenBank/DDBJ databases">
        <authorList>
            <person name="Magalhaes I.L.F."/>
            <person name="Oliveira U."/>
            <person name="Santos F.R."/>
            <person name="Vidigal T.H.D.A."/>
            <person name="Brescovit A.D."/>
            <person name="Santos A.J."/>
        </authorList>
    </citation>
    <scope>NUCLEOTIDE SEQUENCE</scope>
    <source>
        <tissue evidence="1">Shoot tissue taken approximately 20 cm above the soil surface</tissue>
    </source>
</reference>
<organism evidence="1">
    <name type="scientific">Arundo donax</name>
    <name type="common">Giant reed</name>
    <name type="synonym">Donax arundinaceus</name>
    <dbReference type="NCBI Taxonomy" id="35708"/>
    <lineage>
        <taxon>Eukaryota</taxon>
        <taxon>Viridiplantae</taxon>
        <taxon>Streptophyta</taxon>
        <taxon>Embryophyta</taxon>
        <taxon>Tracheophyta</taxon>
        <taxon>Spermatophyta</taxon>
        <taxon>Magnoliopsida</taxon>
        <taxon>Liliopsida</taxon>
        <taxon>Poales</taxon>
        <taxon>Poaceae</taxon>
        <taxon>PACMAD clade</taxon>
        <taxon>Arundinoideae</taxon>
        <taxon>Arundineae</taxon>
        <taxon>Arundo</taxon>
    </lineage>
</organism>
<proteinExistence type="predicted"/>
<accession>A0A0A9BZS0</accession>
<name>A0A0A9BZS0_ARUDO</name>